<evidence type="ECO:0000313" key="2">
    <source>
        <dbReference type="Proteomes" id="UP001368500"/>
    </source>
</evidence>
<gene>
    <name evidence="1" type="ORF">AACH11_13545</name>
</gene>
<evidence type="ECO:0000313" key="1">
    <source>
        <dbReference type="EMBL" id="MEK8026989.1"/>
    </source>
</evidence>
<accession>A0ABU9BB42</accession>
<proteinExistence type="predicted"/>
<name>A0ABU9BB42_9BURK</name>
<dbReference type="Gene3D" id="2.10.70.10">
    <property type="entry name" value="Complement Module, domain 1"/>
    <property type="match status" value="1"/>
</dbReference>
<comment type="caution">
    <text evidence="1">The sequence shown here is derived from an EMBL/GenBank/DDBJ whole genome shotgun (WGS) entry which is preliminary data.</text>
</comment>
<keyword evidence="2" id="KW-1185">Reference proteome</keyword>
<dbReference type="InterPro" id="IPR019600">
    <property type="entry name" value="Hemin_uptake_protein_HemP"/>
</dbReference>
<organism evidence="1 2">
    <name type="scientific">Pseudaquabacterium rugosum</name>
    <dbReference type="NCBI Taxonomy" id="2984194"/>
    <lineage>
        <taxon>Bacteria</taxon>
        <taxon>Pseudomonadati</taxon>
        <taxon>Pseudomonadota</taxon>
        <taxon>Betaproteobacteria</taxon>
        <taxon>Burkholderiales</taxon>
        <taxon>Sphaerotilaceae</taxon>
        <taxon>Pseudaquabacterium</taxon>
    </lineage>
</organism>
<protein>
    <submittedName>
        <fullName evidence="1">Hemin uptake protein HemP</fullName>
    </submittedName>
</protein>
<sequence length="73" mass="7878">MTLLSTAATQAAPIAEALLPLGLSEVSTEALQRPLRVLSSRQLMGRDQEIHIAHGAAMYRLRITALGKLILTK</sequence>
<dbReference type="RefSeq" id="WP_341374773.1">
    <property type="nucleotide sequence ID" value="NZ_JBBUTF010000012.1"/>
</dbReference>
<dbReference type="EMBL" id="JBBUTF010000012">
    <property type="protein sequence ID" value="MEK8026989.1"/>
    <property type="molecule type" value="Genomic_DNA"/>
</dbReference>
<dbReference type="Proteomes" id="UP001368500">
    <property type="component" value="Unassembled WGS sequence"/>
</dbReference>
<reference evidence="1 2" key="1">
    <citation type="submission" date="2024-04" db="EMBL/GenBank/DDBJ databases">
        <title>Novel species of the genus Ideonella isolated from streams.</title>
        <authorList>
            <person name="Lu H."/>
        </authorList>
    </citation>
    <scope>NUCLEOTIDE SEQUENCE [LARGE SCALE GENOMIC DNA]</scope>
    <source>
        <strain evidence="1 2">BYS139W</strain>
    </source>
</reference>
<dbReference type="Pfam" id="PF10636">
    <property type="entry name" value="hemP"/>
    <property type="match status" value="1"/>
</dbReference>